<dbReference type="EMBL" id="JTLZ01000004">
    <property type="protein sequence ID" value="KHO27043.1"/>
    <property type="molecule type" value="Genomic_DNA"/>
</dbReference>
<keyword evidence="3" id="KW-0804">Transcription</keyword>
<evidence type="ECO:0000313" key="7">
    <source>
        <dbReference type="EMBL" id="KHO27043.1"/>
    </source>
</evidence>
<gene>
    <name evidence="7" type="ORF">QQ44_05795</name>
</gene>
<dbReference type="InterPro" id="IPR001647">
    <property type="entry name" value="HTH_TetR"/>
</dbReference>
<evidence type="ECO:0000256" key="5">
    <source>
        <dbReference type="SAM" id="MobiDB-lite"/>
    </source>
</evidence>
<dbReference type="PANTHER" id="PTHR30055:SF234">
    <property type="entry name" value="HTH-TYPE TRANSCRIPTIONAL REGULATOR BETI"/>
    <property type="match status" value="1"/>
</dbReference>
<dbReference type="SUPFAM" id="SSF48498">
    <property type="entry name" value="Tetracyclin repressor-like, C-terminal domain"/>
    <property type="match status" value="1"/>
</dbReference>
<keyword evidence="2 4" id="KW-0238">DNA-binding</keyword>
<dbReference type="InterPro" id="IPR009057">
    <property type="entry name" value="Homeodomain-like_sf"/>
</dbReference>
<evidence type="ECO:0000259" key="6">
    <source>
        <dbReference type="PROSITE" id="PS50977"/>
    </source>
</evidence>
<evidence type="ECO:0000256" key="4">
    <source>
        <dbReference type="PROSITE-ProRule" id="PRU00335"/>
    </source>
</evidence>
<dbReference type="SUPFAM" id="SSF46689">
    <property type="entry name" value="Homeodomain-like"/>
    <property type="match status" value="1"/>
</dbReference>
<dbReference type="PANTHER" id="PTHR30055">
    <property type="entry name" value="HTH-TYPE TRANSCRIPTIONAL REGULATOR RUTR"/>
    <property type="match status" value="1"/>
</dbReference>
<dbReference type="Gene3D" id="1.10.357.10">
    <property type="entry name" value="Tetracycline Repressor, domain 2"/>
    <property type="match status" value="1"/>
</dbReference>
<keyword evidence="8" id="KW-1185">Reference proteome</keyword>
<sequence>MSATKTVKTGPGRPPGIDSGDTRQRVIDAACRCFAQFGYGPATNSLIAEMAGVTAGSVYYHFGTKNRLFEAVCDDVYGKILASAAPAMAGPHSMHELLRAALSESIRINREYPELAGFVATAPIDARRHEELSAGYARQGARMTDALARSVIAGQQGGLIAAEYDPVQVARVIGAIVDGFAHAAAVTEPAEMDGVNRLFESLLLNAALGKRPVATTPA</sequence>
<evidence type="ECO:0000256" key="1">
    <source>
        <dbReference type="ARBA" id="ARBA00023015"/>
    </source>
</evidence>
<dbReference type="Proteomes" id="UP000031004">
    <property type="component" value="Unassembled WGS sequence"/>
</dbReference>
<evidence type="ECO:0000256" key="3">
    <source>
        <dbReference type="ARBA" id="ARBA00023163"/>
    </source>
</evidence>
<dbReference type="PRINTS" id="PR00455">
    <property type="entry name" value="HTHTETR"/>
</dbReference>
<accession>A0ABR4YZJ8</accession>
<protein>
    <submittedName>
        <fullName evidence="7">TetR family transcriptional regulator</fullName>
    </submittedName>
</protein>
<dbReference type="RefSeq" id="WP_039317081.1">
    <property type="nucleotide sequence ID" value="NZ_JTLZ01000004.1"/>
</dbReference>
<dbReference type="PROSITE" id="PS50977">
    <property type="entry name" value="HTH_TETR_2"/>
    <property type="match status" value="1"/>
</dbReference>
<feature type="region of interest" description="Disordered" evidence="5">
    <location>
        <begin position="1"/>
        <end position="21"/>
    </location>
</feature>
<proteinExistence type="predicted"/>
<organism evidence="7 8">
    <name type="scientific">Mycolicibacterium setense</name>
    <dbReference type="NCBI Taxonomy" id="431269"/>
    <lineage>
        <taxon>Bacteria</taxon>
        <taxon>Bacillati</taxon>
        <taxon>Actinomycetota</taxon>
        <taxon>Actinomycetes</taxon>
        <taxon>Mycobacteriales</taxon>
        <taxon>Mycobacteriaceae</taxon>
        <taxon>Mycolicibacterium</taxon>
    </lineage>
</organism>
<evidence type="ECO:0000313" key="8">
    <source>
        <dbReference type="Proteomes" id="UP000031004"/>
    </source>
</evidence>
<dbReference type="InterPro" id="IPR036271">
    <property type="entry name" value="Tet_transcr_reg_TetR-rel_C_sf"/>
</dbReference>
<keyword evidence="1" id="KW-0805">Transcription regulation</keyword>
<comment type="caution">
    <text evidence="7">The sequence shown here is derived from an EMBL/GenBank/DDBJ whole genome shotgun (WGS) entry which is preliminary data.</text>
</comment>
<dbReference type="Pfam" id="PF00440">
    <property type="entry name" value="TetR_N"/>
    <property type="match status" value="1"/>
</dbReference>
<reference evidence="7 8" key="1">
    <citation type="submission" date="2014-11" db="EMBL/GenBank/DDBJ databases">
        <title>Mycobacterium setense Manresensis Genome.</title>
        <authorList>
            <person name="Rech G."/>
            <person name="Sumoy L."/>
        </authorList>
    </citation>
    <scope>NUCLEOTIDE SEQUENCE [LARGE SCALE GENOMIC DNA]</scope>
    <source>
        <strain evidence="7 8">Manresensis</strain>
    </source>
</reference>
<dbReference type="InterPro" id="IPR050109">
    <property type="entry name" value="HTH-type_TetR-like_transc_reg"/>
</dbReference>
<evidence type="ECO:0000256" key="2">
    <source>
        <dbReference type="ARBA" id="ARBA00023125"/>
    </source>
</evidence>
<feature type="domain" description="HTH tetR-type" evidence="6">
    <location>
        <begin position="20"/>
        <end position="80"/>
    </location>
</feature>
<feature type="DNA-binding region" description="H-T-H motif" evidence="4">
    <location>
        <begin position="43"/>
        <end position="62"/>
    </location>
</feature>
<name>A0ABR4YZJ8_9MYCO</name>